<evidence type="ECO:0000256" key="3">
    <source>
        <dbReference type="ARBA" id="ARBA00023125"/>
    </source>
</evidence>
<feature type="region of interest" description="Disordered" evidence="6">
    <location>
        <begin position="66"/>
        <end position="87"/>
    </location>
</feature>
<dbReference type="Pfam" id="PF04082">
    <property type="entry name" value="Fungal_trans"/>
    <property type="match status" value="1"/>
</dbReference>
<feature type="region of interest" description="Disordered" evidence="6">
    <location>
        <begin position="111"/>
        <end position="154"/>
    </location>
</feature>
<keyword evidence="3" id="KW-0238">DNA-binding</keyword>
<feature type="compositionally biased region" description="Low complexity" evidence="6">
    <location>
        <begin position="128"/>
        <end position="137"/>
    </location>
</feature>
<dbReference type="CDD" id="cd00067">
    <property type="entry name" value="GAL4"/>
    <property type="match status" value="1"/>
</dbReference>
<dbReference type="GO" id="GO:0003677">
    <property type="term" value="F:DNA binding"/>
    <property type="evidence" value="ECO:0007669"/>
    <property type="project" value="UniProtKB-KW"/>
</dbReference>
<proteinExistence type="predicted"/>
<keyword evidence="5" id="KW-0539">Nucleus</keyword>
<dbReference type="InterPro" id="IPR007219">
    <property type="entry name" value="XnlR_reg_dom"/>
</dbReference>
<dbReference type="InterPro" id="IPR050987">
    <property type="entry name" value="AtrR-like"/>
</dbReference>
<dbReference type="PANTHER" id="PTHR46910">
    <property type="entry name" value="TRANSCRIPTION FACTOR PDR1"/>
    <property type="match status" value="1"/>
</dbReference>
<reference evidence="8 9" key="1">
    <citation type="submission" date="2020-01" db="EMBL/GenBank/DDBJ databases">
        <title>Draft genome sequence of Aspergillus udagawae IFM 46972.</title>
        <authorList>
            <person name="Takahashi H."/>
            <person name="Yaguchi T."/>
        </authorList>
    </citation>
    <scope>NUCLEOTIDE SEQUENCE [LARGE SCALE GENOMIC DNA]</scope>
    <source>
        <strain evidence="8 9">IFM 46972</strain>
    </source>
</reference>
<keyword evidence="1" id="KW-0479">Metal-binding</keyword>
<feature type="compositionally biased region" description="Basic residues" evidence="6">
    <location>
        <begin position="69"/>
        <end position="80"/>
    </location>
</feature>
<dbReference type="GO" id="GO:0008270">
    <property type="term" value="F:zinc ion binding"/>
    <property type="evidence" value="ECO:0007669"/>
    <property type="project" value="InterPro"/>
</dbReference>
<dbReference type="EMBL" id="BLKC01000028">
    <property type="protein sequence ID" value="GFF36194.1"/>
    <property type="molecule type" value="Genomic_DNA"/>
</dbReference>
<dbReference type="SMART" id="SM00906">
    <property type="entry name" value="Fungal_trans"/>
    <property type="match status" value="1"/>
</dbReference>
<evidence type="ECO:0000313" key="9">
    <source>
        <dbReference type="Proteomes" id="UP000465221"/>
    </source>
</evidence>
<evidence type="ECO:0000256" key="6">
    <source>
        <dbReference type="SAM" id="MobiDB-lite"/>
    </source>
</evidence>
<dbReference type="GO" id="GO:0006351">
    <property type="term" value="P:DNA-templated transcription"/>
    <property type="evidence" value="ECO:0007669"/>
    <property type="project" value="InterPro"/>
</dbReference>
<evidence type="ECO:0000256" key="2">
    <source>
        <dbReference type="ARBA" id="ARBA00023015"/>
    </source>
</evidence>
<protein>
    <recommendedName>
        <fullName evidence="7">Xylanolytic transcriptional activator regulatory domain-containing protein</fullName>
    </recommendedName>
</protein>
<feature type="domain" description="Xylanolytic transcriptional activator regulatory" evidence="7">
    <location>
        <begin position="333"/>
        <end position="410"/>
    </location>
</feature>
<keyword evidence="2" id="KW-0805">Transcription regulation</keyword>
<comment type="caution">
    <text evidence="8">The sequence shown here is derived from an EMBL/GenBank/DDBJ whole genome shotgun (WGS) entry which is preliminary data.</text>
</comment>
<evidence type="ECO:0000256" key="1">
    <source>
        <dbReference type="ARBA" id="ARBA00022723"/>
    </source>
</evidence>
<dbReference type="GO" id="GO:0000981">
    <property type="term" value="F:DNA-binding transcription factor activity, RNA polymerase II-specific"/>
    <property type="evidence" value="ECO:0007669"/>
    <property type="project" value="InterPro"/>
</dbReference>
<gene>
    <name evidence="8" type="ORF">IFM46972_04805</name>
</gene>
<accession>A0A8H3NPS6</accession>
<sequence length="633" mass="70925">MTATRPSTRACDRCRRRKAKLIKHAVADWHIETYRTNYPQCDGEAALSTCTSCRRAGEQCTFNLPVARRGPKSNKSRRHAPPSADVHGQDIALSSSLHTGQPATTLQFSAVSATPPGHLGSLDPRTPRPSSLTSSPSWNTGLVDPALSPPEEQTPLSSLQRWHHLARALHLRDPAADLERTVNRCFDLFFEYLFPLIPLVHEPSLRDGLRFFVSQAARSGIGVTGPELWSSFVRGNPIGVDSILDRANSLKYPELWPDSTFTLITAVCAEAAFLLPKDIFPEGERIADLFLKASRSCLHSYLEEDLEYPNANSVAIRYFHSNCLHAAGKPRFSWHIFGEATRLAQVMQMHDEMSLQNLSAVEAELRRRAFWIVYIGDKSAAILNNRPITIHKFSFDTGITTAYPSGIEDGTGVSPASAEPDLSTRMSFIAGFNANLRLWQTASDLILEMRLLERQKDVGMLTPRLLTVEERHRLGNLYVSFITSLDKLPQYLQTDTLLASINNNSSHRRKQYVIQWANLNVSLHCLRLVIDQKLEDLGYYVAGVEHPDMSLLRKTEIARGMLRVIREAPFWSLQVNGEPCVEKIRLIGASLLEIIDQYEASPLSVRARNDLSILLDILTRLDSKASDTLRRPS</sequence>
<dbReference type="AlphaFoldDB" id="A0A8H3NPS6"/>
<evidence type="ECO:0000259" key="7">
    <source>
        <dbReference type="SMART" id="SM00906"/>
    </source>
</evidence>
<dbReference type="Proteomes" id="UP000465221">
    <property type="component" value="Unassembled WGS sequence"/>
</dbReference>
<dbReference type="CDD" id="cd12148">
    <property type="entry name" value="fungal_TF_MHR"/>
    <property type="match status" value="1"/>
</dbReference>
<keyword evidence="4" id="KW-0804">Transcription</keyword>
<dbReference type="PANTHER" id="PTHR46910:SF1">
    <property type="entry name" value="MISCELLANEOUS ZN(II)2CYS6 TRANSCRIPTION FACTOR (EUROFUNG)-RELATED"/>
    <property type="match status" value="1"/>
</dbReference>
<dbReference type="InterPro" id="IPR036864">
    <property type="entry name" value="Zn2-C6_fun-type_DNA-bd_sf"/>
</dbReference>
<dbReference type="Gene3D" id="4.10.240.10">
    <property type="entry name" value="Zn(2)-C6 fungal-type DNA-binding domain"/>
    <property type="match status" value="1"/>
</dbReference>
<evidence type="ECO:0000256" key="4">
    <source>
        <dbReference type="ARBA" id="ARBA00023163"/>
    </source>
</evidence>
<organism evidence="8 9">
    <name type="scientific">Aspergillus udagawae</name>
    <dbReference type="NCBI Taxonomy" id="91492"/>
    <lineage>
        <taxon>Eukaryota</taxon>
        <taxon>Fungi</taxon>
        <taxon>Dikarya</taxon>
        <taxon>Ascomycota</taxon>
        <taxon>Pezizomycotina</taxon>
        <taxon>Eurotiomycetes</taxon>
        <taxon>Eurotiomycetidae</taxon>
        <taxon>Eurotiales</taxon>
        <taxon>Aspergillaceae</taxon>
        <taxon>Aspergillus</taxon>
        <taxon>Aspergillus subgen. Fumigati</taxon>
    </lineage>
</organism>
<evidence type="ECO:0000313" key="8">
    <source>
        <dbReference type="EMBL" id="GFF36194.1"/>
    </source>
</evidence>
<dbReference type="InterPro" id="IPR001138">
    <property type="entry name" value="Zn2Cys6_DnaBD"/>
</dbReference>
<evidence type="ECO:0000256" key="5">
    <source>
        <dbReference type="ARBA" id="ARBA00023242"/>
    </source>
</evidence>
<name>A0A8H3NPS6_9EURO</name>